<proteinExistence type="predicted"/>
<dbReference type="EMBL" id="KZ678134">
    <property type="protein sequence ID" value="PSN68377.1"/>
    <property type="molecule type" value="Genomic_DNA"/>
</dbReference>
<dbReference type="Proteomes" id="UP000240883">
    <property type="component" value="Unassembled WGS sequence"/>
</dbReference>
<organism evidence="1 2">
    <name type="scientific">Corynespora cassiicola Philippines</name>
    <dbReference type="NCBI Taxonomy" id="1448308"/>
    <lineage>
        <taxon>Eukaryota</taxon>
        <taxon>Fungi</taxon>
        <taxon>Dikarya</taxon>
        <taxon>Ascomycota</taxon>
        <taxon>Pezizomycotina</taxon>
        <taxon>Dothideomycetes</taxon>
        <taxon>Pleosporomycetidae</taxon>
        <taxon>Pleosporales</taxon>
        <taxon>Corynesporascaceae</taxon>
        <taxon>Corynespora</taxon>
    </lineage>
</organism>
<reference evidence="1 2" key="1">
    <citation type="journal article" date="2018" name="Front. Microbiol.">
        <title>Genome-Wide Analysis of Corynespora cassiicola Leaf Fall Disease Putative Effectors.</title>
        <authorList>
            <person name="Lopez D."/>
            <person name="Ribeiro S."/>
            <person name="Label P."/>
            <person name="Fumanal B."/>
            <person name="Venisse J.S."/>
            <person name="Kohler A."/>
            <person name="de Oliveira R.R."/>
            <person name="Labutti K."/>
            <person name="Lipzen A."/>
            <person name="Lail K."/>
            <person name="Bauer D."/>
            <person name="Ohm R.A."/>
            <person name="Barry K.W."/>
            <person name="Spatafora J."/>
            <person name="Grigoriev I.V."/>
            <person name="Martin F.M."/>
            <person name="Pujade-Renaud V."/>
        </authorList>
    </citation>
    <scope>NUCLEOTIDE SEQUENCE [LARGE SCALE GENOMIC DNA]</scope>
    <source>
        <strain evidence="1 2">Philippines</strain>
    </source>
</reference>
<gene>
    <name evidence="1" type="ORF">BS50DRAFT_362339</name>
</gene>
<name>A0A2T2NSG8_CORCC</name>
<protein>
    <submittedName>
        <fullName evidence="1">Uncharacterized protein</fullName>
    </submittedName>
</protein>
<evidence type="ECO:0000313" key="2">
    <source>
        <dbReference type="Proteomes" id="UP000240883"/>
    </source>
</evidence>
<evidence type="ECO:0000313" key="1">
    <source>
        <dbReference type="EMBL" id="PSN68377.1"/>
    </source>
</evidence>
<keyword evidence="2" id="KW-1185">Reference proteome</keyword>
<dbReference type="AlphaFoldDB" id="A0A2T2NSG8"/>
<sequence>MFVPLFLRRFQCFTTIACFFHVRLSHLERAVARGIDVPAWIFCEENIHTFLLISAASHQFNIQSSTHRPNTLVASRVVTNMYQAVEATIVYRLDYYYHYYLTRS</sequence>
<accession>A0A2T2NSG8</accession>